<organism evidence="3 4">
    <name type="scientific">Candidatus Faecalibacterium intestinavium</name>
    <dbReference type="NCBI Taxonomy" id="2838580"/>
    <lineage>
        <taxon>Bacteria</taxon>
        <taxon>Bacillati</taxon>
        <taxon>Bacillota</taxon>
        <taxon>Clostridia</taxon>
        <taxon>Eubacteriales</taxon>
        <taxon>Oscillospiraceae</taxon>
        <taxon>Faecalibacterium</taxon>
    </lineage>
</organism>
<reference evidence="3" key="1">
    <citation type="journal article" date="2021" name="PeerJ">
        <title>Extensive microbial diversity within the chicken gut microbiome revealed by metagenomics and culture.</title>
        <authorList>
            <person name="Gilroy R."/>
            <person name="Ravi A."/>
            <person name="Getino M."/>
            <person name="Pursley I."/>
            <person name="Horton D.L."/>
            <person name="Alikhan N.F."/>
            <person name="Baker D."/>
            <person name="Gharbi K."/>
            <person name="Hall N."/>
            <person name="Watson M."/>
            <person name="Adriaenssens E.M."/>
            <person name="Foster-Nyarko E."/>
            <person name="Jarju S."/>
            <person name="Secka A."/>
            <person name="Antonio M."/>
            <person name="Oren A."/>
            <person name="Chaudhuri R.R."/>
            <person name="La Ragione R."/>
            <person name="Hildebrand F."/>
            <person name="Pallen M.J."/>
        </authorList>
    </citation>
    <scope>NUCLEOTIDE SEQUENCE</scope>
    <source>
        <strain evidence="3">742</strain>
    </source>
</reference>
<comment type="caution">
    <text evidence="3">The sequence shown here is derived from an EMBL/GenBank/DDBJ whole genome shotgun (WGS) entry which is preliminary data.</text>
</comment>
<dbReference type="PANTHER" id="PTHR38468:SF1">
    <property type="entry name" value="SLL0939 PROTEIN"/>
    <property type="match status" value="1"/>
</dbReference>
<dbReference type="AlphaFoldDB" id="A0A9E2KJT1"/>
<feature type="transmembrane region" description="Helical" evidence="2">
    <location>
        <begin position="17"/>
        <end position="39"/>
    </location>
</feature>
<keyword evidence="2" id="KW-0812">Transmembrane</keyword>
<feature type="region of interest" description="Disordered" evidence="1">
    <location>
        <begin position="116"/>
        <end position="144"/>
    </location>
</feature>
<dbReference type="Pfam" id="PF07784">
    <property type="entry name" value="DUF1622"/>
    <property type="match status" value="1"/>
</dbReference>
<reference evidence="3" key="2">
    <citation type="submission" date="2021-04" db="EMBL/GenBank/DDBJ databases">
        <authorList>
            <person name="Gilroy R."/>
        </authorList>
    </citation>
    <scope>NUCLEOTIDE SEQUENCE</scope>
    <source>
        <strain evidence="3">742</strain>
    </source>
</reference>
<sequence>MNIFLLLESGLDLALELVVPLIALVAEIIGLIIIILSLLRSTYHYLRVSLFHDDYDFRLEMSSGLTTALEFLLAAEVSKTILLPDLNSVLLLAATFALRAAMSILLHAEMHTERAEKAEARREAKQEELREGKKTDSRKASSDL</sequence>
<proteinExistence type="predicted"/>
<evidence type="ECO:0000256" key="1">
    <source>
        <dbReference type="SAM" id="MobiDB-lite"/>
    </source>
</evidence>
<name>A0A9E2KJT1_9FIRM</name>
<evidence type="ECO:0000313" key="4">
    <source>
        <dbReference type="Proteomes" id="UP000824178"/>
    </source>
</evidence>
<accession>A0A9E2KJT1</accession>
<dbReference type="Proteomes" id="UP000824178">
    <property type="component" value="Unassembled WGS sequence"/>
</dbReference>
<keyword evidence="2" id="KW-1133">Transmembrane helix</keyword>
<evidence type="ECO:0000313" key="3">
    <source>
        <dbReference type="EMBL" id="MBU3819631.1"/>
    </source>
</evidence>
<evidence type="ECO:0000256" key="2">
    <source>
        <dbReference type="SAM" id="Phobius"/>
    </source>
</evidence>
<protein>
    <submittedName>
        <fullName evidence="3">DUF1622 domain-containing protein</fullName>
    </submittedName>
</protein>
<keyword evidence="2" id="KW-0472">Membrane</keyword>
<dbReference type="PANTHER" id="PTHR38468">
    <property type="entry name" value="SLL0939 PROTEIN"/>
    <property type="match status" value="1"/>
</dbReference>
<dbReference type="InterPro" id="IPR012427">
    <property type="entry name" value="DUF1622"/>
</dbReference>
<gene>
    <name evidence="3" type="ORF">H9864_04580</name>
</gene>
<dbReference type="EMBL" id="JAHLFH010000097">
    <property type="protein sequence ID" value="MBU3819631.1"/>
    <property type="molecule type" value="Genomic_DNA"/>
</dbReference>